<evidence type="ECO:0000313" key="3">
    <source>
        <dbReference type="Proteomes" id="UP000193719"/>
    </source>
</evidence>
<dbReference type="AlphaFoldDB" id="A0A1Y1VBK1"/>
<comment type="caution">
    <text evidence="2">The sequence shown here is derived from an EMBL/GenBank/DDBJ whole genome shotgun (WGS) entry which is preliminary data.</text>
</comment>
<reference evidence="2 3" key="1">
    <citation type="submission" date="2016-08" db="EMBL/GenBank/DDBJ databases">
        <title>Genomes of anaerobic fungi encode conserved fungal cellulosomes for biomass hydrolysis.</title>
        <authorList>
            <consortium name="DOE Joint Genome Institute"/>
            <person name="Haitjema C.H."/>
            <person name="Gilmore S.P."/>
            <person name="Henske J.K."/>
            <person name="Solomon K.V."/>
            <person name="De Groot R."/>
            <person name="Kuo A."/>
            <person name="Mondo S.J."/>
            <person name="Salamov A.A."/>
            <person name="Labutti K."/>
            <person name="Zhao Z."/>
            <person name="Chiniquy J."/>
            <person name="Barry K."/>
            <person name="Brewer H.M."/>
            <person name="Purvine S.O."/>
            <person name="Wright A.T."/>
            <person name="Boxma B."/>
            <person name="Van Alen T."/>
            <person name="Hackstein J.H."/>
            <person name="Baker S.E."/>
            <person name="Grigoriev I.V."/>
            <person name="O'Malley M.A."/>
        </authorList>
    </citation>
    <scope>NUCLEOTIDE SEQUENCE [LARGE SCALE GENOMIC DNA]</scope>
    <source>
        <strain evidence="3">finn</strain>
    </source>
</reference>
<sequence length="223" mass="25774">MLNYLFFLVIYFVLTIALIQNENDFIEELSIDNNQISLIIDSTIIINENITLPSTLKILSFIGNSQSTSKLTFNYPIYFNENIEEIEIKNIEIIGTLDFYNTKRITLENVVLNGSIVIDMDDHHHNEYIKFNKVIYRPIKNQIYLYCIDLKGNVIINDSKLYGGSCQRLLNYNGLEKYSLNIKNTYFSGEYQCPCLSITQSKNVNIEYSDFEKGFSEKGMDGG</sequence>
<accession>A0A1Y1VBK1</accession>
<evidence type="ECO:0000313" key="2">
    <source>
        <dbReference type="EMBL" id="ORX52138.1"/>
    </source>
</evidence>
<evidence type="ECO:0000256" key="1">
    <source>
        <dbReference type="SAM" id="SignalP"/>
    </source>
</evidence>
<keyword evidence="3" id="KW-1185">Reference proteome</keyword>
<dbReference type="EMBL" id="MCFH01000016">
    <property type="protein sequence ID" value="ORX52138.1"/>
    <property type="molecule type" value="Genomic_DNA"/>
</dbReference>
<dbReference type="OrthoDB" id="10470256at2759"/>
<feature type="signal peptide" evidence="1">
    <location>
        <begin position="1"/>
        <end position="17"/>
    </location>
</feature>
<name>A0A1Y1VBK1_9FUNG</name>
<gene>
    <name evidence="2" type="ORF">BCR36DRAFT_286888</name>
</gene>
<feature type="chain" id="PRO_5012259945" evidence="1">
    <location>
        <begin position="18"/>
        <end position="223"/>
    </location>
</feature>
<keyword evidence="1" id="KW-0732">Signal</keyword>
<protein>
    <submittedName>
        <fullName evidence="2">Uncharacterized protein</fullName>
    </submittedName>
</protein>
<proteinExistence type="predicted"/>
<organism evidence="2 3">
    <name type="scientific">Piromyces finnis</name>
    <dbReference type="NCBI Taxonomy" id="1754191"/>
    <lineage>
        <taxon>Eukaryota</taxon>
        <taxon>Fungi</taxon>
        <taxon>Fungi incertae sedis</taxon>
        <taxon>Chytridiomycota</taxon>
        <taxon>Chytridiomycota incertae sedis</taxon>
        <taxon>Neocallimastigomycetes</taxon>
        <taxon>Neocallimastigales</taxon>
        <taxon>Neocallimastigaceae</taxon>
        <taxon>Piromyces</taxon>
    </lineage>
</organism>
<dbReference type="Proteomes" id="UP000193719">
    <property type="component" value="Unassembled WGS sequence"/>
</dbReference>
<reference evidence="2 3" key="2">
    <citation type="submission" date="2016-08" db="EMBL/GenBank/DDBJ databases">
        <title>Pervasive Adenine N6-methylation of Active Genes in Fungi.</title>
        <authorList>
            <consortium name="DOE Joint Genome Institute"/>
            <person name="Mondo S.J."/>
            <person name="Dannebaum R.O."/>
            <person name="Kuo R.C."/>
            <person name="Labutti K."/>
            <person name="Haridas S."/>
            <person name="Kuo A."/>
            <person name="Salamov A."/>
            <person name="Ahrendt S.R."/>
            <person name="Lipzen A."/>
            <person name="Sullivan W."/>
            <person name="Andreopoulos W.B."/>
            <person name="Clum A."/>
            <person name="Lindquist E."/>
            <person name="Daum C."/>
            <person name="Ramamoorthy G.K."/>
            <person name="Gryganskyi A."/>
            <person name="Culley D."/>
            <person name="Magnuson J.K."/>
            <person name="James T.Y."/>
            <person name="O'Malley M.A."/>
            <person name="Stajich J.E."/>
            <person name="Spatafora J.W."/>
            <person name="Visel A."/>
            <person name="Grigoriev I.V."/>
        </authorList>
    </citation>
    <scope>NUCLEOTIDE SEQUENCE [LARGE SCALE GENOMIC DNA]</scope>
    <source>
        <strain evidence="3">finn</strain>
    </source>
</reference>